<evidence type="ECO:0000256" key="1">
    <source>
        <dbReference type="SAM" id="MobiDB-lite"/>
    </source>
</evidence>
<dbReference type="Proteomes" id="UP000516380">
    <property type="component" value="Chromosome"/>
</dbReference>
<feature type="compositionally biased region" description="Low complexity" evidence="1">
    <location>
        <begin position="63"/>
        <end position="76"/>
    </location>
</feature>
<dbReference type="Gene3D" id="3.20.20.140">
    <property type="entry name" value="Metal-dependent hydrolases"/>
    <property type="match status" value="1"/>
</dbReference>
<evidence type="ECO:0000313" key="3">
    <source>
        <dbReference type="Proteomes" id="UP000516380"/>
    </source>
</evidence>
<dbReference type="EMBL" id="AP023343">
    <property type="protein sequence ID" value="BCI90951.1"/>
    <property type="molecule type" value="Genomic_DNA"/>
</dbReference>
<keyword evidence="3" id="KW-1185">Reference proteome</keyword>
<feature type="compositionally biased region" description="Polar residues" evidence="1">
    <location>
        <begin position="89"/>
        <end position="101"/>
    </location>
</feature>
<dbReference type="AlphaFoldDB" id="A0A7G1IIV9"/>
<feature type="region of interest" description="Disordered" evidence="1">
    <location>
        <begin position="61"/>
        <end position="101"/>
    </location>
</feature>
<accession>A0A7G1IIV9</accession>
<reference evidence="2 3" key="1">
    <citation type="submission" date="2020-07" db="EMBL/GenBank/DDBJ databases">
        <title>Mycobacterium kansasii (former subtype) with zoonotic potential isolated from diseased indoor pet cat, Japan.</title>
        <authorList>
            <person name="Fukano H."/>
            <person name="Terazono T."/>
            <person name="Hoshino Y."/>
        </authorList>
    </citation>
    <scope>NUCLEOTIDE SEQUENCE [LARGE SCALE GENOMIC DNA]</scope>
    <source>
        <strain evidence="2 3">Kuro-I</strain>
    </source>
</reference>
<protein>
    <submittedName>
        <fullName evidence="2">Uncharacterized protein</fullName>
    </submittedName>
</protein>
<organism evidence="2 3">
    <name type="scientific">Mycobacterium kansasii</name>
    <dbReference type="NCBI Taxonomy" id="1768"/>
    <lineage>
        <taxon>Bacteria</taxon>
        <taxon>Bacillati</taxon>
        <taxon>Actinomycetota</taxon>
        <taxon>Actinomycetes</taxon>
        <taxon>Mycobacteriales</taxon>
        <taxon>Mycobacteriaceae</taxon>
        <taxon>Mycobacterium</taxon>
    </lineage>
</organism>
<sequence length="101" mass="10799">MQRAAAGGATLIDIVAYPFILDLDAVLEDNPPDTFGTYHNRVKLGGVKVTLDGSPQGRTAFFTTPTWSTDPTDSRTGPASSRSRRKPSTPGSKRSTTSVCR</sequence>
<evidence type="ECO:0000313" key="2">
    <source>
        <dbReference type="EMBL" id="BCI90951.1"/>
    </source>
</evidence>
<proteinExistence type="predicted"/>
<gene>
    <name evidence="2" type="ORF">NIIDMKKI_61570</name>
</gene>
<name>A0A7G1IIV9_MYCKA</name>